<evidence type="ECO:0000313" key="2">
    <source>
        <dbReference type="Proteomes" id="UP000037035"/>
    </source>
</evidence>
<organism evidence="1 2">
    <name type="scientific">Puccinia sorghi</name>
    <dbReference type="NCBI Taxonomy" id="27349"/>
    <lineage>
        <taxon>Eukaryota</taxon>
        <taxon>Fungi</taxon>
        <taxon>Dikarya</taxon>
        <taxon>Basidiomycota</taxon>
        <taxon>Pucciniomycotina</taxon>
        <taxon>Pucciniomycetes</taxon>
        <taxon>Pucciniales</taxon>
        <taxon>Pucciniaceae</taxon>
        <taxon>Puccinia</taxon>
    </lineage>
</organism>
<feature type="non-terminal residue" evidence="1">
    <location>
        <position position="42"/>
    </location>
</feature>
<dbReference type="VEuPathDB" id="FungiDB:VP01_6744g1"/>
<sequence>GGNTTTNISKGDNCDPKVTRLINCSFSASAYFQKKANHWKFS</sequence>
<dbReference type="AlphaFoldDB" id="A0A0L6UEN5"/>
<keyword evidence="2" id="KW-1185">Reference proteome</keyword>
<name>A0A0L6UEN5_9BASI</name>
<feature type="non-terminal residue" evidence="1">
    <location>
        <position position="1"/>
    </location>
</feature>
<dbReference type="EMBL" id="LAVV01012100">
    <property type="protein sequence ID" value="KNZ47028.1"/>
    <property type="molecule type" value="Genomic_DNA"/>
</dbReference>
<dbReference type="Proteomes" id="UP000037035">
    <property type="component" value="Unassembled WGS sequence"/>
</dbReference>
<evidence type="ECO:0000313" key="1">
    <source>
        <dbReference type="EMBL" id="KNZ47028.1"/>
    </source>
</evidence>
<proteinExistence type="predicted"/>
<protein>
    <submittedName>
        <fullName evidence="1">Uncharacterized protein</fullName>
    </submittedName>
</protein>
<comment type="caution">
    <text evidence="1">The sequence shown here is derived from an EMBL/GenBank/DDBJ whole genome shotgun (WGS) entry which is preliminary data.</text>
</comment>
<accession>A0A0L6UEN5</accession>
<reference evidence="1 2" key="1">
    <citation type="submission" date="2015-08" db="EMBL/GenBank/DDBJ databases">
        <title>Next Generation Sequencing and Analysis of the Genome of Puccinia sorghi L Schw, the Causal Agent of Maize Common Rust.</title>
        <authorList>
            <person name="Rochi L."/>
            <person name="Burguener G."/>
            <person name="Darino M."/>
            <person name="Turjanski A."/>
            <person name="Kreff E."/>
            <person name="Dieguez M.J."/>
            <person name="Sacco F."/>
        </authorList>
    </citation>
    <scope>NUCLEOTIDE SEQUENCE [LARGE SCALE GENOMIC DNA]</scope>
    <source>
        <strain evidence="1 2">RO10H11247</strain>
    </source>
</reference>
<gene>
    <name evidence="1" type="ORF">VP01_6744g1</name>
</gene>